<feature type="domain" description="DUF7492" evidence="2">
    <location>
        <begin position="22"/>
        <end position="257"/>
    </location>
</feature>
<dbReference type="OrthoDB" id="64281at2759"/>
<feature type="chain" id="PRO_5004823643" description="DUF7492 domain-containing protein" evidence="1">
    <location>
        <begin position="25"/>
        <end position="258"/>
    </location>
</feature>
<protein>
    <recommendedName>
        <fullName evidence="2">DUF7492 domain-containing protein</fullName>
    </recommendedName>
</protein>
<feature type="signal peptide" evidence="1">
    <location>
        <begin position="1"/>
        <end position="24"/>
    </location>
</feature>
<dbReference type="Proteomes" id="UP000030752">
    <property type="component" value="Unassembled WGS sequence"/>
</dbReference>
<keyword evidence="4" id="KW-1185">Reference proteome</keyword>
<dbReference type="AlphaFoldDB" id="W2RK64"/>
<sequence length="258" mass="28429">MTLPDILCAHCVLVLTCFGLLVKAHSWVEEIAIISPDGSLSQVRGYARQHVFRLPGADVDRAMTYQIPSNPNLFVNASDNICSDRQSAPDPVTAFHVRAGDAIVLRYQENGHITLPEVNPGKPNSGSVFVYGTWQPSSSEKLRSVHHVWLAPNVTGQRGFLIGTALFDDGRCHQVNNGTISRQRQAAFPHPPTPPEGVNVWCGTNITVPGRRRCTSTDNPSLDLLSVYWVWDWPGTADNASSEQYYTTCLDLWVSSSE</sequence>
<dbReference type="EMBL" id="KB822725">
    <property type="protein sequence ID" value="ETN36735.1"/>
    <property type="molecule type" value="Genomic_DNA"/>
</dbReference>
<keyword evidence="1" id="KW-0732">Signal</keyword>
<reference evidence="3 4" key="1">
    <citation type="submission" date="2013-03" db="EMBL/GenBank/DDBJ databases">
        <title>The Genome Sequence of Phialophora europaea CBS 101466.</title>
        <authorList>
            <consortium name="The Broad Institute Genomics Platform"/>
            <person name="Cuomo C."/>
            <person name="de Hoog S."/>
            <person name="Gorbushina A."/>
            <person name="Walker B."/>
            <person name="Young S.K."/>
            <person name="Zeng Q."/>
            <person name="Gargeya S."/>
            <person name="Fitzgerald M."/>
            <person name="Haas B."/>
            <person name="Abouelleil A."/>
            <person name="Allen A.W."/>
            <person name="Alvarado L."/>
            <person name="Arachchi H.M."/>
            <person name="Berlin A.M."/>
            <person name="Chapman S.B."/>
            <person name="Gainer-Dewar J."/>
            <person name="Goldberg J."/>
            <person name="Griggs A."/>
            <person name="Gujja S."/>
            <person name="Hansen M."/>
            <person name="Howarth C."/>
            <person name="Imamovic A."/>
            <person name="Ireland A."/>
            <person name="Larimer J."/>
            <person name="McCowan C."/>
            <person name="Murphy C."/>
            <person name="Pearson M."/>
            <person name="Poon T.W."/>
            <person name="Priest M."/>
            <person name="Roberts A."/>
            <person name="Saif S."/>
            <person name="Shea T."/>
            <person name="Sisk P."/>
            <person name="Sykes S."/>
            <person name="Wortman J."/>
            <person name="Nusbaum C."/>
            <person name="Birren B."/>
        </authorList>
    </citation>
    <scope>NUCLEOTIDE SEQUENCE [LARGE SCALE GENOMIC DNA]</scope>
    <source>
        <strain evidence="3 4">CBS 101466</strain>
    </source>
</reference>
<dbReference type="GeneID" id="19976352"/>
<organism evidence="3 4">
    <name type="scientific">Cyphellophora europaea (strain CBS 101466)</name>
    <name type="common">Phialophora europaea</name>
    <dbReference type="NCBI Taxonomy" id="1220924"/>
    <lineage>
        <taxon>Eukaryota</taxon>
        <taxon>Fungi</taxon>
        <taxon>Dikarya</taxon>
        <taxon>Ascomycota</taxon>
        <taxon>Pezizomycotina</taxon>
        <taxon>Eurotiomycetes</taxon>
        <taxon>Chaetothyriomycetidae</taxon>
        <taxon>Chaetothyriales</taxon>
        <taxon>Cyphellophoraceae</taxon>
        <taxon>Cyphellophora</taxon>
    </lineage>
</organism>
<evidence type="ECO:0000313" key="4">
    <source>
        <dbReference type="Proteomes" id="UP000030752"/>
    </source>
</evidence>
<dbReference type="RefSeq" id="XP_008721553.1">
    <property type="nucleotide sequence ID" value="XM_008723331.1"/>
</dbReference>
<dbReference type="VEuPathDB" id="FungiDB:HMPREF1541_09013"/>
<name>W2RK64_CYPE1</name>
<evidence type="ECO:0000259" key="2">
    <source>
        <dbReference type="Pfam" id="PF24320"/>
    </source>
</evidence>
<dbReference type="InterPro" id="IPR055915">
    <property type="entry name" value="DUF7492"/>
</dbReference>
<evidence type="ECO:0000256" key="1">
    <source>
        <dbReference type="SAM" id="SignalP"/>
    </source>
</evidence>
<accession>W2RK64</accession>
<gene>
    <name evidence="3" type="ORF">HMPREF1541_09013</name>
</gene>
<dbReference type="HOGENOM" id="CLU_019095_0_2_1"/>
<proteinExistence type="predicted"/>
<dbReference type="Pfam" id="PF24320">
    <property type="entry name" value="DUF7492"/>
    <property type="match status" value="1"/>
</dbReference>
<dbReference type="eggNOG" id="ENOG502SABV">
    <property type="taxonomic scope" value="Eukaryota"/>
</dbReference>
<dbReference type="InParanoid" id="W2RK64"/>
<evidence type="ECO:0000313" key="3">
    <source>
        <dbReference type="EMBL" id="ETN36735.1"/>
    </source>
</evidence>